<keyword evidence="7" id="KW-0677">Repeat</keyword>
<dbReference type="SMART" id="SM00273">
    <property type="entry name" value="ENTH"/>
    <property type="match status" value="1"/>
</dbReference>
<evidence type="ECO:0000259" key="12">
    <source>
        <dbReference type="PROSITE" id="PS50942"/>
    </source>
</evidence>
<dbReference type="CDD" id="cd16991">
    <property type="entry name" value="ENTH_Ent1_Ent2"/>
    <property type="match status" value="1"/>
</dbReference>
<evidence type="ECO:0000256" key="6">
    <source>
        <dbReference type="ARBA" id="ARBA00022553"/>
    </source>
</evidence>
<dbReference type="PROSITE" id="PS50330">
    <property type="entry name" value="UIM"/>
    <property type="match status" value="1"/>
</dbReference>
<dbReference type="SUPFAM" id="SSF48464">
    <property type="entry name" value="ENTH/VHS domain"/>
    <property type="match status" value="1"/>
</dbReference>
<dbReference type="AlphaFoldDB" id="A0A161HFX2"/>
<dbReference type="PANTHER" id="PTHR12276:SF110">
    <property type="entry name" value="EPSIN-1-RELATED"/>
    <property type="match status" value="1"/>
</dbReference>
<dbReference type="GO" id="GO:0000147">
    <property type="term" value="P:actin cortical patch assembly"/>
    <property type="evidence" value="ECO:0007669"/>
    <property type="project" value="UniProtKB-ARBA"/>
</dbReference>
<dbReference type="PANTHER" id="PTHR12276">
    <property type="entry name" value="EPSIN/ENT-RELATED"/>
    <property type="match status" value="1"/>
</dbReference>
<dbReference type="GO" id="GO:0030276">
    <property type="term" value="F:clathrin binding"/>
    <property type="evidence" value="ECO:0007669"/>
    <property type="project" value="TreeGrafter"/>
</dbReference>
<dbReference type="GO" id="GO:0030479">
    <property type="term" value="C:actin cortical patch"/>
    <property type="evidence" value="ECO:0007669"/>
    <property type="project" value="EnsemblFungi"/>
</dbReference>
<feature type="compositionally biased region" description="Polar residues" evidence="11">
    <location>
        <begin position="408"/>
        <end position="422"/>
    </location>
</feature>
<comment type="similarity">
    <text evidence="3">Belongs to the epsin family.</text>
</comment>
<sequence>MSKSIVRSIKNVTNGYTSAQVKVRNATSNDAWGPSTSDMQEISRLTYENHELFEVMDMLDRRLNDKGKNWRHVMKALTVLDYIIHTGSENVVLWCKDNLYIIKTLREFHYIDESGRDQGASIRSKAKELTSLLQDDDRLREERSNRGSSRRRRKQGNGSRQRDSPSPPRNGGRRNTNVEDSDDIQRALEESRRTAEDDERRRKAFAGSDEDLRRAILLSEEEERLRNSQQSNVLFGNNSQPNLIDTSEPVPMQQQQQYYYQQQQQQPYQQQAVYGQATDIFGNPIYQQQQQPVSTGYLQNAYATTGGAFPQYTEYAQQQQPQQQLYQNATGYQQPQAVAEPEKLKPLKTGSNNPFAKPDLFANSNGQSSSAQPNLQQLQQQQQFQQQQQYQQQQQQAQQAQPQAIRPQRTNNNFDQNHMNDLNTLLSNGDGIDTFGNVGDLRIPAQHTKSNFVNSAGQGLQQQPTSNNPFLSQQYTGIATTNSVQPAFTGYGFGNANQGYGQQQQQQRTGYNNLIDL</sequence>
<evidence type="ECO:0000256" key="3">
    <source>
        <dbReference type="ARBA" id="ARBA00010130"/>
    </source>
</evidence>
<feature type="compositionally biased region" description="Basic and acidic residues" evidence="11">
    <location>
        <begin position="135"/>
        <end position="145"/>
    </location>
</feature>
<dbReference type="GO" id="GO:0005768">
    <property type="term" value="C:endosome"/>
    <property type="evidence" value="ECO:0007669"/>
    <property type="project" value="TreeGrafter"/>
</dbReference>
<dbReference type="GO" id="GO:0005546">
    <property type="term" value="F:phosphatidylinositol-4,5-bisphosphate binding"/>
    <property type="evidence" value="ECO:0007669"/>
    <property type="project" value="EnsemblFungi"/>
</dbReference>
<keyword evidence="8" id="KW-0832">Ubl conjugation</keyword>
<feature type="region of interest" description="Disordered" evidence="11">
    <location>
        <begin position="223"/>
        <end position="246"/>
    </location>
</feature>
<dbReference type="Pfam" id="PF01417">
    <property type="entry name" value="ENTH"/>
    <property type="match status" value="1"/>
</dbReference>
<evidence type="ECO:0000313" key="13">
    <source>
        <dbReference type="EMBL" id="ANB11541.1"/>
    </source>
</evidence>
<dbReference type="GO" id="GO:0007015">
    <property type="term" value="P:actin filament organization"/>
    <property type="evidence" value="ECO:0007669"/>
    <property type="project" value="TreeGrafter"/>
</dbReference>
<keyword evidence="9" id="KW-0446">Lipid-binding</keyword>
<evidence type="ECO:0000256" key="10">
    <source>
        <dbReference type="ARBA" id="ARBA00023136"/>
    </source>
</evidence>
<reference evidence="13 14" key="1">
    <citation type="submission" date="2016-02" db="EMBL/GenBank/DDBJ databases">
        <title>Complete genome sequence and transcriptome regulation of the pentose utilising yeast Sugiyamaella lignohabitans.</title>
        <authorList>
            <person name="Bellasio M."/>
            <person name="Peymann A."/>
            <person name="Valli M."/>
            <person name="Sipitzky M."/>
            <person name="Graf A."/>
            <person name="Sauer M."/>
            <person name="Marx H."/>
            <person name="Mattanovich D."/>
        </authorList>
    </citation>
    <scope>NUCLEOTIDE SEQUENCE [LARGE SCALE GENOMIC DNA]</scope>
    <source>
        <strain evidence="13 14">CBS 10342</strain>
    </source>
</reference>
<dbReference type="GO" id="GO:0006897">
    <property type="term" value="P:endocytosis"/>
    <property type="evidence" value="ECO:0007669"/>
    <property type="project" value="EnsemblFungi"/>
</dbReference>
<proteinExistence type="inferred from homology"/>
<dbReference type="OrthoDB" id="4033880at2759"/>
<dbReference type="SMART" id="SM00726">
    <property type="entry name" value="UIM"/>
    <property type="match status" value="2"/>
</dbReference>
<feature type="region of interest" description="Disordered" evidence="11">
    <location>
        <begin position="133"/>
        <end position="184"/>
    </location>
</feature>
<evidence type="ECO:0000256" key="2">
    <source>
        <dbReference type="ARBA" id="ARBA00004496"/>
    </source>
</evidence>
<dbReference type="InterPro" id="IPR003903">
    <property type="entry name" value="UIM_dom"/>
</dbReference>
<dbReference type="GeneID" id="30036482"/>
<protein>
    <submittedName>
        <fullName evidence="13">Ent2p</fullName>
    </submittedName>
</protein>
<keyword evidence="5" id="KW-1017">Isopeptide bond</keyword>
<evidence type="ECO:0000256" key="9">
    <source>
        <dbReference type="ARBA" id="ARBA00023121"/>
    </source>
</evidence>
<keyword evidence="10" id="KW-0472">Membrane</keyword>
<dbReference type="GO" id="GO:0030125">
    <property type="term" value="C:clathrin vesicle coat"/>
    <property type="evidence" value="ECO:0007669"/>
    <property type="project" value="TreeGrafter"/>
</dbReference>
<feature type="region of interest" description="Disordered" evidence="11">
    <location>
        <begin position="342"/>
        <end position="422"/>
    </location>
</feature>
<dbReference type="KEGG" id="slb:AWJ20_4359"/>
<dbReference type="Proteomes" id="UP000189580">
    <property type="component" value="Chromosome c"/>
</dbReference>
<evidence type="ECO:0000256" key="5">
    <source>
        <dbReference type="ARBA" id="ARBA00022499"/>
    </source>
</evidence>
<dbReference type="Gene3D" id="1.25.40.90">
    <property type="match status" value="1"/>
</dbReference>
<keyword evidence="4" id="KW-0963">Cytoplasm</keyword>
<dbReference type="EMBL" id="CP014500">
    <property type="protein sequence ID" value="ANB11541.1"/>
    <property type="molecule type" value="Genomic_DNA"/>
</dbReference>
<dbReference type="GO" id="GO:0070530">
    <property type="term" value="F:K63-linked polyubiquitin modification-dependent protein binding"/>
    <property type="evidence" value="ECO:0007669"/>
    <property type="project" value="UniProtKB-ARBA"/>
</dbReference>
<keyword evidence="14" id="KW-1185">Reference proteome</keyword>
<feature type="compositionally biased region" description="Low complexity" evidence="11">
    <location>
        <begin position="367"/>
        <end position="404"/>
    </location>
</feature>
<comment type="subcellular location">
    <subcellularLocation>
        <location evidence="2">Cytoplasm</location>
    </subcellularLocation>
    <subcellularLocation>
        <location evidence="1">Membrane</location>
        <topology evidence="1">Peripheral membrane protein</topology>
    </subcellularLocation>
</comment>
<accession>A0A161HFX2</accession>
<evidence type="ECO:0000256" key="1">
    <source>
        <dbReference type="ARBA" id="ARBA00004170"/>
    </source>
</evidence>
<name>A0A161HFX2_9ASCO</name>
<evidence type="ECO:0000313" key="14">
    <source>
        <dbReference type="Proteomes" id="UP000189580"/>
    </source>
</evidence>
<gene>
    <name evidence="13" type="primary">ENT2</name>
    <name evidence="13" type="ORF">AWJ20_4359</name>
</gene>
<dbReference type="RefSeq" id="XP_018734018.1">
    <property type="nucleotide sequence ID" value="XM_018881425.1"/>
</dbReference>
<dbReference type="GO" id="GO:0005886">
    <property type="term" value="C:plasma membrane"/>
    <property type="evidence" value="ECO:0007669"/>
    <property type="project" value="TreeGrafter"/>
</dbReference>
<dbReference type="InterPro" id="IPR008942">
    <property type="entry name" value="ENTH_VHS"/>
</dbReference>
<dbReference type="PROSITE" id="PS50942">
    <property type="entry name" value="ENTH"/>
    <property type="match status" value="1"/>
</dbReference>
<feature type="compositionally biased region" description="Polar residues" evidence="11">
    <location>
        <begin position="227"/>
        <end position="245"/>
    </location>
</feature>
<feature type="domain" description="ENTH" evidence="12">
    <location>
        <begin position="11"/>
        <end position="143"/>
    </location>
</feature>
<evidence type="ECO:0000256" key="4">
    <source>
        <dbReference type="ARBA" id="ARBA00022490"/>
    </source>
</evidence>
<dbReference type="InterPro" id="IPR013809">
    <property type="entry name" value="ENTH"/>
</dbReference>
<evidence type="ECO:0000256" key="11">
    <source>
        <dbReference type="SAM" id="MobiDB-lite"/>
    </source>
</evidence>
<evidence type="ECO:0000256" key="8">
    <source>
        <dbReference type="ARBA" id="ARBA00022843"/>
    </source>
</evidence>
<keyword evidence="6" id="KW-0597">Phosphoprotein</keyword>
<evidence type="ECO:0000256" key="7">
    <source>
        <dbReference type="ARBA" id="ARBA00022737"/>
    </source>
</evidence>
<organism evidence="13 14">
    <name type="scientific">Sugiyamaella lignohabitans</name>
    <dbReference type="NCBI Taxonomy" id="796027"/>
    <lineage>
        <taxon>Eukaryota</taxon>
        <taxon>Fungi</taxon>
        <taxon>Dikarya</taxon>
        <taxon>Ascomycota</taxon>
        <taxon>Saccharomycotina</taxon>
        <taxon>Dipodascomycetes</taxon>
        <taxon>Dipodascales</taxon>
        <taxon>Trichomonascaceae</taxon>
        <taxon>Sugiyamaella</taxon>
    </lineage>
</organism>
<dbReference type="FunFam" id="1.25.40.90:FF:000010">
    <property type="entry name" value="EH domain binding protein"/>
    <property type="match status" value="1"/>
</dbReference>